<dbReference type="RefSeq" id="WP_157719553.1">
    <property type="nucleotide sequence ID" value="NZ_LT629751.1"/>
</dbReference>
<dbReference type="OrthoDB" id="6989939at2"/>
<accession>A0A1H1XA10</accession>
<keyword evidence="2" id="KW-1185">Reference proteome</keyword>
<dbReference type="Proteomes" id="UP000243359">
    <property type="component" value="Chromosome I"/>
</dbReference>
<dbReference type="AlphaFoldDB" id="A0A1H1XA10"/>
<dbReference type="EMBL" id="LT629751">
    <property type="protein sequence ID" value="SDT05499.1"/>
    <property type="molecule type" value="Genomic_DNA"/>
</dbReference>
<protein>
    <submittedName>
        <fullName evidence="1">Uncharacterized protein</fullName>
    </submittedName>
</protein>
<reference evidence="2" key="1">
    <citation type="submission" date="2016-10" db="EMBL/GenBank/DDBJ databases">
        <authorList>
            <person name="Varghese N."/>
            <person name="Submissions S."/>
        </authorList>
    </citation>
    <scope>NUCLEOTIDE SEQUENCE [LARGE SCALE GENOMIC DNA]</scope>
    <source>
        <strain evidence="2">KCTC 32247</strain>
    </source>
</reference>
<gene>
    <name evidence="1" type="ORF">SAMN05216221_3342</name>
</gene>
<organism evidence="1 2">
    <name type="scientific">Pseudomonas oryzae</name>
    <dbReference type="NCBI Taxonomy" id="1392877"/>
    <lineage>
        <taxon>Bacteria</taxon>
        <taxon>Pseudomonadati</taxon>
        <taxon>Pseudomonadota</taxon>
        <taxon>Gammaproteobacteria</taxon>
        <taxon>Pseudomonadales</taxon>
        <taxon>Pseudomonadaceae</taxon>
        <taxon>Pseudomonas</taxon>
    </lineage>
</organism>
<evidence type="ECO:0000313" key="2">
    <source>
        <dbReference type="Proteomes" id="UP000243359"/>
    </source>
</evidence>
<sequence length="428" mass="46370">MPRASHLTLVVLGGAAMLAALALYWIRDTPLDRQASAWVAAARTQQKPSAGHLYLLGLDAAAEPMSAGRARLADYRQWRATHSPFDDGFQPAPLRQLDIPKLAAPHDRPGCLEPVRNAAYLTQGRELLARYRQAARLADLRRLIASEPAEPWPNFAALVTGNRLLALEACRLLLDGQPGQARALLEEDLGHWRRHLAAADSLIQKMVVAHLVASDIGTLAALYQQGLIEQPAPQPALTAAERSLQSAMQSEFAMQANGLAAMRDDPALITEKGRLALQLLYKPNMSSNAILPRYLHIAAASQLTASEFSGWLREQPQPPLHQDWRNPIGNILAAVAVPDMSQYLARLHDLDTRIQLFNRLNSLAPGFTVAQALSATAAGNPYGAGPARLLEASPPQLCYDGPLADPKHRRCLPLLGRAVPATSGSASR</sequence>
<name>A0A1H1XA10_9PSED</name>
<evidence type="ECO:0000313" key="1">
    <source>
        <dbReference type="EMBL" id="SDT05499.1"/>
    </source>
</evidence>
<proteinExistence type="predicted"/>